<dbReference type="Proteomes" id="UP001337580">
    <property type="component" value="Chromosome"/>
</dbReference>
<evidence type="ECO:0000256" key="2">
    <source>
        <dbReference type="ARBA" id="ARBA00022741"/>
    </source>
</evidence>
<feature type="domain" description="AAA+ ATPase" evidence="4">
    <location>
        <begin position="446"/>
        <end position="578"/>
    </location>
</feature>
<keyword evidence="2" id="KW-0547">Nucleotide-binding</keyword>
<dbReference type="GO" id="GO:0005524">
    <property type="term" value="F:ATP binding"/>
    <property type="evidence" value="ECO:0007669"/>
    <property type="project" value="UniProtKB-KW"/>
</dbReference>
<dbReference type="SMART" id="SM00382">
    <property type="entry name" value="AAA"/>
    <property type="match status" value="1"/>
</dbReference>
<dbReference type="InterPro" id="IPR050221">
    <property type="entry name" value="26S_Proteasome_ATPase"/>
</dbReference>
<organism evidence="5">
    <name type="scientific">Candidatus Improbicoccus pseudotrichonymphae</name>
    <dbReference type="NCBI Taxonomy" id="3033792"/>
    <lineage>
        <taxon>Bacteria</taxon>
        <taxon>Bacillati</taxon>
        <taxon>Bacillota</taxon>
        <taxon>Clostridia</taxon>
        <taxon>Candidatus Improbicoccus</taxon>
    </lineage>
</organism>
<accession>A0AA48I8V4</accession>
<evidence type="ECO:0000259" key="4">
    <source>
        <dbReference type="SMART" id="SM00382"/>
    </source>
</evidence>
<dbReference type="CDD" id="cd19481">
    <property type="entry name" value="RecA-like_protease"/>
    <property type="match status" value="1"/>
</dbReference>
<evidence type="ECO:0000313" key="5">
    <source>
        <dbReference type="EMBL" id="BED92228.1"/>
    </source>
</evidence>
<proteinExistence type="inferred from homology"/>
<comment type="similarity">
    <text evidence="1">Belongs to the AAA ATPase family.</text>
</comment>
<sequence>MPESYYYYVNKLFMNIEFLAEKYIECISENENEMETSLAKSKNEVFKIFRKNNEKNEYLNLSENEFVAMDYIKTAYKFNEIEWLCFCISAMIKFSKKYKRIFEKISCENDNQIVVVAMKIHYFKHDLFSLENFYQIVNKTSEKMNLLCFDKNGNIDKMLFDFIMSNANFNFHSAKVDIIFPDENKSYLIRKNVFRKIVNIIKNNKNKLYFFINGEQGSGKKFLIKYLMNELKTCLILVDLEKILSLKFDFEEILKKVIRINLLTMGAICFGNIDIFKDKKNNINYIFEILGNFNFSVFFLSKTLFKFIPNDCVSININLEKINYEQSTTIWKQILKDSCLLDVIGPEEILSIFNFNLNDIEIVTPHLKNLKYQKKDVSKKDVIKCINDLKSDTSNLNIIELNESYDWNNLIIKNEEKKILLLICDRVRNKNFVFNKWGFIKNVHNTGTSVLFSGPSGTGKSMAAGIIAKDLGLNLCIIDSSQIISKYIGETEKNLHKVFFEAEKNNVILLFDEMDAIFSKRSEIKDSRDRSTNIEISYLLQKIDSYNGICIMTTNFLENIDKAFFRRINYIVHFSLPDTKERLKIWKISFANASLDKNINFEFISKFELSGANIKNVATLSAFLALRDQKIGMQHILQSIKYELTKQGRILSKNEFGEYSHLIKN</sequence>
<reference evidence="5" key="1">
    <citation type="journal article" date="2023" name="ISME J.">
        <title>Emergence of putative energy parasites within Clostridia revealed by genome analysis of a novel endosymbiotic clade.</title>
        <authorList>
            <person name="Takahashi K."/>
            <person name="Kuwahara H."/>
            <person name="Horikawa Y."/>
            <person name="Izawa K."/>
            <person name="Kato D."/>
            <person name="Inagaki T."/>
            <person name="Yuki M."/>
            <person name="Ohkuma M."/>
            <person name="Hongoh Y."/>
        </authorList>
    </citation>
    <scope>NUCLEOTIDE SEQUENCE</scope>
    <source>
        <strain evidence="5">CfP3-15</strain>
    </source>
</reference>
<keyword evidence="3" id="KW-0067">ATP-binding</keyword>
<dbReference type="KEGG" id="ips:CfP315_0833"/>
<dbReference type="SUPFAM" id="SSF52540">
    <property type="entry name" value="P-loop containing nucleoside triphosphate hydrolases"/>
    <property type="match status" value="2"/>
</dbReference>
<dbReference type="InterPro" id="IPR027417">
    <property type="entry name" value="P-loop_NTPase"/>
</dbReference>
<dbReference type="PANTHER" id="PTHR23073">
    <property type="entry name" value="26S PROTEASOME REGULATORY SUBUNIT"/>
    <property type="match status" value="1"/>
</dbReference>
<dbReference type="Pfam" id="PF00004">
    <property type="entry name" value="AAA"/>
    <property type="match status" value="1"/>
</dbReference>
<dbReference type="Gene3D" id="1.10.8.60">
    <property type="match status" value="1"/>
</dbReference>
<dbReference type="EMBL" id="AP027924">
    <property type="protein sequence ID" value="BED92228.1"/>
    <property type="molecule type" value="Genomic_DNA"/>
</dbReference>
<evidence type="ECO:0000256" key="3">
    <source>
        <dbReference type="ARBA" id="ARBA00022840"/>
    </source>
</evidence>
<dbReference type="AlphaFoldDB" id="A0AA48I8V4"/>
<protein>
    <submittedName>
        <fullName evidence="5">AAA family ATPase</fullName>
    </submittedName>
</protein>
<dbReference type="GO" id="GO:0016887">
    <property type="term" value="F:ATP hydrolysis activity"/>
    <property type="evidence" value="ECO:0007669"/>
    <property type="project" value="InterPro"/>
</dbReference>
<dbReference type="InterPro" id="IPR003959">
    <property type="entry name" value="ATPase_AAA_core"/>
</dbReference>
<dbReference type="InterPro" id="IPR003593">
    <property type="entry name" value="AAA+_ATPase"/>
</dbReference>
<dbReference type="Gene3D" id="3.40.50.300">
    <property type="entry name" value="P-loop containing nucleotide triphosphate hydrolases"/>
    <property type="match status" value="1"/>
</dbReference>
<gene>
    <name evidence="5" type="ORF">CfP315_0833</name>
</gene>
<name>A0AA48I8V4_9FIRM</name>
<evidence type="ECO:0000256" key="1">
    <source>
        <dbReference type="ARBA" id="ARBA00006914"/>
    </source>
</evidence>